<keyword evidence="1" id="KW-0175">Coiled coil</keyword>
<comment type="caution">
    <text evidence="3">The sequence shown here is derived from an EMBL/GenBank/DDBJ whole genome shotgun (WGS) entry which is preliminary data.</text>
</comment>
<protein>
    <submittedName>
        <fullName evidence="3">Uncharacterized protein</fullName>
    </submittedName>
</protein>
<evidence type="ECO:0000313" key="3">
    <source>
        <dbReference type="EMBL" id="MDM7860453.1"/>
    </source>
</evidence>
<dbReference type="EMBL" id="JAUCBP010000007">
    <property type="protein sequence ID" value="MDM7860453.1"/>
    <property type="molecule type" value="Genomic_DNA"/>
</dbReference>
<proteinExistence type="predicted"/>
<evidence type="ECO:0000313" key="4">
    <source>
        <dbReference type="Proteomes" id="UP001234343"/>
    </source>
</evidence>
<dbReference type="Proteomes" id="UP001234343">
    <property type="component" value="Unassembled WGS sequence"/>
</dbReference>
<organism evidence="3 4">
    <name type="scientific">Alteromonas arenosi</name>
    <dbReference type="NCBI Taxonomy" id="3055817"/>
    <lineage>
        <taxon>Bacteria</taxon>
        <taxon>Pseudomonadati</taxon>
        <taxon>Pseudomonadota</taxon>
        <taxon>Gammaproteobacteria</taxon>
        <taxon>Alteromonadales</taxon>
        <taxon>Alteromonadaceae</taxon>
        <taxon>Alteromonas/Salinimonas group</taxon>
        <taxon>Alteromonas</taxon>
    </lineage>
</organism>
<dbReference type="RefSeq" id="WP_289364750.1">
    <property type="nucleotide sequence ID" value="NZ_JAUCBP010000007.1"/>
</dbReference>
<name>A0ABT7SW87_9ALTE</name>
<feature type="signal peptide" evidence="2">
    <location>
        <begin position="1"/>
        <end position="28"/>
    </location>
</feature>
<keyword evidence="2" id="KW-0732">Signal</keyword>
<evidence type="ECO:0000256" key="2">
    <source>
        <dbReference type="SAM" id="SignalP"/>
    </source>
</evidence>
<keyword evidence="4" id="KW-1185">Reference proteome</keyword>
<feature type="coiled-coil region" evidence="1">
    <location>
        <begin position="125"/>
        <end position="152"/>
    </location>
</feature>
<feature type="chain" id="PRO_5045289996" evidence="2">
    <location>
        <begin position="29"/>
        <end position="265"/>
    </location>
</feature>
<sequence length="265" mass="28981">MIKDLIKLKISPGVLALTTMLIAPPALSQDNETVLEYLPSVNELYSIASRMNINNGWASSIEIESKNYGSMSGAERAFEVGTTLSDVALVITSLDDGKSPSDETLAEASSAILALDNSPEMKGRLDRMKRLIESDKLDTQALQRELDSLTSEVFPRLRDNQDIKDEANLALAAATFKVMYLGAKSVAEIDEPTAQQLGLFRWSTITSYFVDYFTNKANAEFAKQPQTAELIASLNAIQPILAKARGEITKADIILIRDALAIVYS</sequence>
<accession>A0ABT7SW87</accession>
<evidence type="ECO:0000256" key="1">
    <source>
        <dbReference type="SAM" id="Coils"/>
    </source>
</evidence>
<reference evidence="3 4" key="1">
    <citation type="submission" date="2023-06" db="EMBL/GenBank/DDBJ databases">
        <title>Alteromonas sp. ASW11-36 isolated from intertidal sand.</title>
        <authorList>
            <person name="Li Y."/>
        </authorList>
    </citation>
    <scope>NUCLEOTIDE SEQUENCE [LARGE SCALE GENOMIC DNA]</scope>
    <source>
        <strain evidence="3 4">ASW11-36</strain>
    </source>
</reference>
<gene>
    <name evidence="3" type="ORF">QTP81_07580</name>
</gene>